<dbReference type="EMBL" id="FQXM01000002">
    <property type="protein sequence ID" value="SHH19513.1"/>
    <property type="molecule type" value="Genomic_DNA"/>
</dbReference>
<keyword evidence="3" id="KW-1185">Reference proteome</keyword>
<evidence type="ECO:0000313" key="3">
    <source>
        <dbReference type="Proteomes" id="UP000184447"/>
    </source>
</evidence>
<evidence type="ECO:0000313" key="2">
    <source>
        <dbReference type="EMBL" id="SHH19513.1"/>
    </source>
</evidence>
<dbReference type="RefSeq" id="WP_200801415.1">
    <property type="nucleotide sequence ID" value="NZ_FQXM01000002.1"/>
</dbReference>
<proteinExistence type="predicted"/>
<accession>A0A1M5R142</accession>
<sequence>MPKDSQIDKKDVRAEKCNYQTSLASEEGKNKNRTMKKHSIEREGTQSPHINNQG</sequence>
<feature type="compositionally biased region" description="Polar residues" evidence="1">
    <location>
        <begin position="45"/>
        <end position="54"/>
    </location>
</feature>
<feature type="compositionally biased region" description="Basic and acidic residues" evidence="1">
    <location>
        <begin position="1"/>
        <end position="16"/>
    </location>
</feature>
<gene>
    <name evidence="2" type="ORF">SAMN02745207_00394</name>
</gene>
<evidence type="ECO:0000256" key="1">
    <source>
        <dbReference type="SAM" id="MobiDB-lite"/>
    </source>
</evidence>
<reference evidence="2 3" key="1">
    <citation type="submission" date="2016-11" db="EMBL/GenBank/DDBJ databases">
        <authorList>
            <person name="Jaros S."/>
            <person name="Januszkiewicz K."/>
            <person name="Wedrychowicz H."/>
        </authorList>
    </citation>
    <scope>NUCLEOTIDE SEQUENCE [LARGE SCALE GENOMIC DNA]</scope>
    <source>
        <strain evidence="2 3">DSM 8605</strain>
    </source>
</reference>
<dbReference type="Proteomes" id="UP000184447">
    <property type="component" value="Unassembled WGS sequence"/>
</dbReference>
<protein>
    <submittedName>
        <fullName evidence="2">Uncharacterized protein</fullName>
    </submittedName>
</protein>
<dbReference type="AlphaFoldDB" id="A0A1M5R142"/>
<name>A0A1M5R142_9CLOT</name>
<organism evidence="2 3">
    <name type="scientific">Clostridium grantii DSM 8605</name>
    <dbReference type="NCBI Taxonomy" id="1121316"/>
    <lineage>
        <taxon>Bacteria</taxon>
        <taxon>Bacillati</taxon>
        <taxon>Bacillota</taxon>
        <taxon>Clostridia</taxon>
        <taxon>Eubacteriales</taxon>
        <taxon>Clostridiaceae</taxon>
        <taxon>Clostridium</taxon>
    </lineage>
</organism>
<feature type="region of interest" description="Disordered" evidence="1">
    <location>
        <begin position="1"/>
        <end position="54"/>
    </location>
</feature>